<gene>
    <name evidence="2" type="ORF">MICPUN_98819</name>
</gene>
<dbReference type="InterPro" id="IPR039391">
    <property type="entry name" value="Phytocyanin-like"/>
</dbReference>
<dbReference type="GeneID" id="8241365"/>
<feature type="domain" description="Phytocyanin" evidence="1">
    <location>
        <begin position="287"/>
        <end position="389"/>
    </location>
</feature>
<name>C1DYI0_MICCC</name>
<dbReference type="EMBL" id="CP001323">
    <property type="protein sequence ID" value="ACO60947.1"/>
    <property type="molecule type" value="Genomic_DNA"/>
</dbReference>
<dbReference type="InterPro" id="IPR008972">
    <property type="entry name" value="Cupredoxin"/>
</dbReference>
<dbReference type="Gene3D" id="2.60.40.420">
    <property type="entry name" value="Cupredoxins - blue copper proteins"/>
    <property type="match status" value="1"/>
</dbReference>
<organism evidence="2 3">
    <name type="scientific">Micromonas commoda (strain RCC299 / NOUM17 / CCMP2709)</name>
    <name type="common">Picoplanktonic green alga</name>
    <dbReference type="NCBI Taxonomy" id="296587"/>
    <lineage>
        <taxon>Eukaryota</taxon>
        <taxon>Viridiplantae</taxon>
        <taxon>Chlorophyta</taxon>
        <taxon>Mamiellophyceae</taxon>
        <taxon>Mamiellales</taxon>
        <taxon>Mamiellaceae</taxon>
        <taxon>Micromonas</taxon>
    </lineage>
</organism>
<dbReference type="eggNOG" id="ENOG502RZRN">
    <property type="taxonomic scope" value="Eukaryota"/>
</dbReference>
<dbReference type="PROSITE" id="PS51485">
    <property type="entry name" value="PHYTOCYANIN"/>
    <property type="match status" value="1"/>
</dbReference>
<dbReference type="InParanoid" id="C1DYI0"/>
<evidence type="ECO:0000313" key="2">
    <source>
        <dbReference type="EMBL" id="ACO60947.1"/>
    </source>
</evidence>
<dbReference type="OrthoDB" id="5421909at2759"/>
<evidence type="ECO:0000259" key="1">
    <source>
        <dbReference type="PROSITE" id="PS51485"/>
    </source>
</evidence>
<dbReference type="PANTHER" id="PTHR33021:SF339">
    <property type="entry name" value="OS07G0570600 PROTEIN"/>
    <property type="match status" value="1"/>
</dbReference>
<dbReference type="PANTHER" id="PTHR33021">
    <property type="entry name" value="BLUE COPPER PROTEIN"/>
    <property type="match status" value="1"/>
</dbReference>
<dbReference type="STRING" id="296587.C1DYI0"/>
<proteinExistence type="predicted"/>
<dbReference type="GO" id="GO:0005886">
    <property type="term" value="C:plasma membrane"/>
    <property type="evidence" value="ECO:0007669"/>
    <property type="project" value="TreeGrafter"/>
</dbReference>
<protein>
    <recommendedName>
        <fullName evidence="1">Phytocyanin domain-containing protein</fullName>
    </recommendedName>
</protein>
<evidence type="ECO:0000313" key="3">
    <source>
        <dbReference type="Proteomes" id="UP000002009"/>
    </source>
</evidence>
<sequence length="444" mass="46249">MRLVLPDVRHGHANVHAHENDAGEQRRQLLGNRDPTGYLKVTAKLTTKATATGSDTDAAFKAKVKTAIAVGGDTCENDVTIDAFAKSSNSAVVDATVRYPVDATVASKEAAIHKAVALMTKAMYMPNWVLPEQAHDASNTGAVVLDLASNTTQVTCPGAKTYAEAAASVTAKDYAGARAALNHIALCNYQTGSSALGTSSMADVCNLLGFSNRKLSNPDVKLSELYYKRSLQIKPNHVAANGYLGELYVQTNKPALAREVLDDLKAMCPPPAGCDSLTYLRDAMAAAKMEEGAHVRKLNWDQCFNLACSPLNLEKGDKIEFKYSASHDVVKVADKAAFDACAAGTTVGSSSQGAAGFVLDLNSVGTEHYVCGQGSHCANGQKIEVKVHERTYAAAPSSGGSAPCYSASCDSPAPAKPAPAKAGAAIAKPAFAALLATLAAALVS</sequence>
<dbReference type="AlphaFoldDB" id="C1DYI0"/>
<dbReference type="InterPro" id="IPR003245">
    <property type="entry name" value="Phytocyanin_dom"/>
</dbReference>
<reference evidence="2 3" key="1">
    <citation type="journal article" date="2009" name="Science">
        <title>Green evolution and dynamic adaptations revealed by genomes of the marine picoeukaryotes Micromonas.</title>
        <authorList>
            <person name="Worden A.Z."/>
            <person name="Lee J.H."/>
            <person name="Mock T."/>
            <person name="Rouze P."/>
            <person name="Simmons M.P."/>
            <person name="Aerts A.L."/>
            <person name="Allen A.E."/>
            <person name="Cuvelier M.L."/>
            <person name="Derelle E."/>
            <person name="Everett M.V."/>
            <person name="Foulon E."/>
            <person name="Grimwood J."/>
            <person name="Gundlach H."/>
            <person name="Henrissat B."/>
            <person name="Napoli C."/>
            <person name="McDonald S.M."/>
            <person name="Parker M.S."/>
            <person name="Rombauts S."/>
            <person name="Salamov A."/>
            <person name="Von Dassow P."/>
            <person name="Badger J.H."/>
            <person name="Coutinho P.M."/>
            <person name="Demir E."/>
            <person name="Dubchak I."/>
            <person name="Gentemann C."/>
            <person name="Eikrem W."/>
            <person name="Gready J.E."/>
            <person name="John U."/>
            <person name="Lanier W."/>
            <person name="Lindquist E.A."/>
            <person name="Lucas S."/>
            <person name="Mayer K.F."/>
            <person name="Moreau H."/>
            <person name="Not F."/>
            <person name="Otillar R."/>
            <person name="Panaud O."/>
            <person name="Pangilinan J."/>
            <person name="Paulsen I."/>
            <person name="Piegu B."/>
            <person name="Poliakov A."/>
            <person name="Robbens S."/>
            <person name="Schmutz J."/>
            <person name="Toulza E."/>
            <person name="Wyss T."/>
            <person name="Zelensky A."/>
            <person name="Zhou K."/>
            <person name="Armbrust E.V."/>
            <person name="Bhattacharya D."/>
            <person name="Goodenough U.W."/>
            <person name="Van de Peer Y."/>
            <person name="Grigoriev I.V."/>
        </authorList>
    </citation>
    <scope>NUCLEOTIDE SEQUENCE [LARGE SCALE GENOMIC DNA]</scope>
    <source>
        <strain evidence="3">RCC299 / NOUM17</strain>
    </source>
</reference>
<dbReference type="Gene3D" id="1.25.40.10">
    <property type="entry name" value="Tetratricopeptide repeat domain"/>
    <property type="match status" value="1"/>
</dbReference>
<dbReference type="GO" id="GO:0009055">
    <property type="term" value="F:electron transfer activity"/>
    <property type="evidence" value="ECO:0007669"/>
    <property type="project" value="InterPro"/>
</dbReference>
<accession>C1DYI0</accession>
<dbReference type="Pfam" id="PF02298">
    <property type="entry name" value="Cu_bind_like"/>
    <property type="match status" value="1"/>
</dbReference>
<dbReference type="SUPFAM" id="SSF48452">
    <property type="entry name" value="TPR-like"/>
    <property type="match status" value="1"/>
</dbReference>
<dbReference type="InterPro" id="IPR011990">
    <property type="entry name" value="TPR-like_helical_dom_sf"/>
</dbReference>
<dbReference type="Proteomes" id="UP000002009">
    <property type="component" value="Chromosome 2"/>
</dbReference>
<dbReference type="RefSeq" id="XP_002499689.1">
    <property type="nucleotide sequence ID" value="XM_002499643.1"/>
</dbReference>
<keyword evidence="3" id="KW-1185">Reference proteome</keyword>
<dbReference type="SUPFAM" id="SSF49503">
    <property type="entry name" value="Cupredoxins"/>
    <property type="match status" value="1"/>
</dbReference>
<dbReference type="KEGG" id="mis:MICPUN_98819"/>